<dbReference type="InterPro" id="IPR008042">
    <property type="entry name" value="Retrotrans_Pao"/>
</dbReference>
<dbReference type="AlphaFoldDB" id="A0A8X6KL69"/>
<dbReference type="Pfam" id="PF05380">
    <property type="entry name" value="Peptidase_A17"/>
    <property type="match status" value="1"/>
</dbReference>
<accession>A0A8X6KL69</accession>
<proteinExistence type="predicted"/>
<keyword evidence="2" id="KW-1185">Reference proteome</keyword>
<evidence type="ECO:0000313" key="1">
    <source>
        <dbReference type="EMBL" id="GFS57088.1"/>
    </source>
</evidence>
<protein>
    <submittedName>
        <fullName evidence="1">Uncharacterized protein</fullName>
    </submittedName>
</protein>
<gene>
    <name evidence="1" type="primary">AVEN_80736_1</name>
    <name evidence="1" type="ORF">TNIN_152641</name>
</gene>
<dbReference type="EMBL" id="BMAV01027194">
    <property type="protein sequence ID" value="GFS57088.1"/>
    <property type="molecule type" value="Genomic_DNA"/>
</dbReference>
<name>A0A8X6KL69_9ARAC</name>
<organism evidence="1 2">
    <name type="scientific">Trichonephila inaurata madagascariensis</name>
    <dbReference type="NCBI Taxonomy" id="2747483"/>
    <lineage>
        <taxon>Eukaryota</taxon>
        <taxon>Metazoa</taxon>
        <taxon>Ecdysozoa</taxon>
        <taxon>Arthropoda</taxon>
        <taxon>Chelicerata</taxon>
        <taxon>Arachnida</taxon>
        <taxon>Araneae</taxon>
        <taxon>Araneomorphae</taxon>
        <taxon>Entelegynae</taxon>
        <taxon>Araneoidea</taxon>
        <taxon>Nephilidae</taxon>
        <taxon>Trichonephila</taxon>
        <taxon>Trichonephila inaurata</taxon>
    </lineage>
</organism>
<comment type="caution">
    <text evidence="1">The sequence shown here is derived from an EMBL/GenBank/DDBJ whole genome shotgun (WGS) entry which is preliminary data.</text>
</comment>
<reference evidence="1" key="1">
    <citation type="submission" date="2020-08" db="EMBL/GenBank/DDBJ databases">
        <title>Multicomponent nature underlies the extraordinary mechanical properties of spider dragline silk.</title>
        <authorList>
            <person name="Kono N."/>
            <person name="Nakamura H."/>
            <person name="Mori M."/>
            <person name="Yoshida Y."/>
            <person name="Ohtoshi R."/>
            <person name="Malay A.D."/>
            <person name="Moran D.A.P."/>
            <person name="Tomita M."/>
            <person name="Numata K."/>
            <person name="Arakawa K."/>
        </authorList>
    </citation>
    <scope>NUCLEOTIDE SEQUENCE</scope>
</reference>
<dbReference type="Proteomes" id="UP000886998">
    <property type="component" value="Unassembled WGS sequence"/>
</dbReference>
<evidence type="ECO:0000313" key="2">
    <source>
        <dbReference type="Proteomes" id="UP000886998"/>
    </source>
</evidence>
<sequence length="165" mass="18614">MTAKGLLQRLETSVLFGNGIKGRTGYACTRFLWGHDNGTCADLEGQLCVIKACTFRGDGEVPLPSRLKLLHRIPQEGGMKWDDPLPMDIQDTFQSWIDEVDTIPQISLPRNYFSNVETKMAEIHIFSDASQKAYGCVAYLEKGIMMTYFKFVMLKSAHLAPFKRS</sequence>